<feature type="transmembrane region" description="Helical" evidence="8">
    <location>
        <begin position="131"/>
        <end position="151"/>
    </location>
</feature>
<dbReference type="InterPro" id="IPR011701">
    <property type="entry name" value="MFS"/>
</dbReference>
<feature type="transmembrane region" description="Helical" evidence="8">
    <location>
        <begin position="61"/>
        <end position="85"/>
    </location>
</feature>
<feature type="domain" description="Major facilitator superfamily (MFS) profile" evidence="9">
    <location>
        <begin position="23"/>
        <end position="436"/>
    </location>
</feature>
<sequence length="459" mass="47835">MSSTPPRRDPSGSAVSPRELRRVRIATLLGQSTEWYDFFLYTTAAALVFPKVFFSPSFSPLVATLSSFATIAVGFVARPVGGALFGHLGDRHGRRRALVVALALMAAATFAIGVLPGFATIGLAAPLLLSLLRIAQGLALGGQWGGAVLLATEYAPPGRRGAYGAWAQIGLPLGLILSSGAFFLVAGMTSAEAFLDWGWRIPFLVGGAVVLVALLVQLRIEDTPAFRDNAATARPPRSPVLQVIKDHPARILVTIGTFLVVGGSFYVYTTGTLAYATQTLKLTRNTMLIAIMIGAAFMAVSIIVFSRLSDRIGRRPVFLIGVVATVVWAFPYFMLVDTGNPVVVGAGIAVAMFVNGIMYGPTAALFSELFPVAVRYSGASLGYQLSNVVGGGFAPLVMTSLLASTKTSASVSVYIVVMGLITLGALAALRTSWTSSGATEGATADPGLGERAATAPGTA</sequence>
<dbReference type="PANTHER" id="PTHR43045:SF1">
    <property type="entry name" value="SHIKIMATE TRANSPORTER"/>
    <property type="match status" value="1"/>
</dbReference>
<evidence type="ECO:0000256" key="7">
    <source>
        <dbReference type="SAM" id="MobiDB-lite"/>
    </source>
</evidence>
<keyword evidence="11" id="KW-1185">Reference proteome</keyword>
<feature type="transmembrane region" description="Helical" evidence="8">
    <location>
        <begin position="342"/>
        <end position="360"/>
    </location>
</feature>
<evidence type="ECO:0000256" key="8">
    <source>
        <dbReference type="SAM" id="Phobius"/>
    </source>
</evidence>
<keyword evidence="5 8" id="KW-1133">Transmembrane helix</keyword>
<feature type="region of interest" description="Disordered" evidence="7">
    <location>
        <begin position="437"/>
        <end position="459"/>
    </location>
</feature>
<feature type="transmembrane region" description="Helical" evidence="8">
    <location>
        <begin position="163"/>
        <end position="185"/>
    </location>
</feature>
<keyword evidence="4 8" id="KW-0812">Transmembrane</keyword>
<feature type="transmembrane region" description="Helical" evidence="8">
    <location>
        <begin position="251"/>
        <end position="268"/>
    </location>
</feature>
<evidence type="ECO:0000256" key="3">
    <source>
        <dbReference type="ARBA" id="ARBA00022475"/>
    </source>
</evidence>
<feature type="transmembrane region" description="Helical" evidence="8">
    <location>
        <begin position="381"/>
        <end position="403"/>
    </location>
</feature>
<dbReference type="PROSITE" id="PS50850">
    <property type="entry name" value="MFS"/>
    <property type="match status" value="1"/>
</dbReference>
<evidence type="ECO:0000313" key="11">
    <source>
        <dbReference type="Proteomes" id="UP001597182"/>
    </source>
</evidence>
<dbReference type="CDD" id="cd17369">
    <property type="entry name" value="MFS_ShiA_like"/>
    <property type="match status" value="1"/>
</dbReference>
<proteinExistence type="predicted"/>
<reference evidence="11" key="1">
    <citation type="journal article" date="2019" name="Int. J. Syst. Evol. Microbiol.">
        <title>The Global Catalogue of Microorganisms (GCM) 10K type strain sequencing project: providing services to taxonomists for standard genome sequencing and annotation.</title>
        <authorList>
            <consortium name="The Broad Institute Genomics Platform"/>
            <consortium name="The Broad Institute Genome Sequencing Center for Infectious Disease"/>
            <person name="Wu L."/>
            <person name="Ma J."/>
        </authorList>
    </citation>
    <scope>NUCLEOTIDE SEQUENCE [LARGE SCALE GENOMIC DNA]</scope>
    <source>
        <strain evidence="11">CCUG 49018</strain>
    </source>
</reference>
<evidence type="ECO:0000259" key="9">
    <source>
        <dbReference type="PROSITE" id="PS50850"/>
    </source>
</evidence>
<feature type="transmembrane region" description="Helical" evidence="8">
    <location>
        <begin position="409"/>
        <end position="429"/>
    </location>
</feature>
<keyword evidence="2" id="KW-0813">Transport</keyword>
<dbReference type="Proteomes" id="UP001597182">
    <property type="component" value="Unassembled WGS sequence"/>
</dbReference>
<name>A0ABW3VNT4_9PSEU</name>
<gene>
    <name evidence="10" type="ORF">ACFQ34_21135</name>
</gene>
<evidence type="ECO:0000256" key="2">
    <source>
        <dbReference type="ARBA" id="ARBA00022448"/>
    </source>
</evidence>
<dbReference type="Gene3D" id="1.20.1250.20">
    <property type="entry name" value="MFS general substrate transporter like domains"/>
    <property type="match status" value="2"/>
</dbReference>
<dbReference type="EMBL" id="JBHTMB010000171">
    <property type="protein sequence ID" value="MFD1235804.1"/>
    <property type="molecule type" value="Genomic_DNA"/>
</dbReference>
<organism evidence="10 11">
    <name type="scientific">Pseudonocardia benzenivorans</name>
    <dbReference type="NCBI Taxonomy" id="228005"/>
    <lineage>
        <taxon>Bacteria</taxon>
        <taxon>Bacillati</taxon>
        <taxon>Actinomycetota</taxon>
        <taxon>Actinomycetes</taxon>
        <taxon>Pseudonocardiales</taxon>
        <taxon>Pseudonocardiaceae</taxon>
        <taxon>Pseudonocardia</taxon>
    </lineage>
</organism>
<comment type="caution">
    <text evidence="10">The sequence shown here is derived from an EMBL/GenBank/DDBJ whole genome shotgun (WGS) entry which is preliminary data.</text>
</comment>
<comment type="subcellular location">
    <subcellularLocation>
        <location evidence="1">Cell membrane</location>
        <topology evidence="1">Multi-pass membrane protein</topology>
    </subcellularLocation>
</comment>
<keyword evidence="3" id="KW-1003">Cell membrane</keyword>
<evidence type="ECO:0000313" key="10">
    <source>
        <dbReference type="EMBL" id="MFD1235804.1"/>
    </source>
</evidence>
<feature type="transmembrane region" description="Helical" evidence="8">
    <location>
        <begin position="97"/>
        <end position="125"/>
    </location>
</feature>
<evidence type="ECO:0000256" key="5">
    <source>
        <dbReference type="ARBA" id="ARBA00022989"/>
    </source>
</evidence>
<feature type="transmembrane region" description="Helical" evidence="8">
    <location>
        <begin position="288"/>
        <end position="305"/>
    </location>
</feature>
<dbReference type="InterPro" id="IPR036259">
    <property type="entry name" value="MFS_trans_sf"/>
</dbReference>
<dbReference type="SUPFAM" id="SSF103473">
    <property type="entry name" value="MFS general substrate transporter"/>
    <property type="match status" value="1"/>
</dbReference>
<keyword evidence="6 8" id="KW-0472">Membrane</keyword>
<evidence type="ECO:0000256" key="1">
    <source>
        <dbReference type="ARBA" id="ARBA00004651"/>
    </source>
</evidence>
<protein>
    <submittedName>
        <fullName evidence="10">MFS transporter</fullName>
    </submittedName>
</protein>
<evidence type="ECO:0000256" key="4">
    <source>
        <dbReference type="ARBA" id="ARBA00022692"/>
    </source>
</evidence>
<dbReference type="PANTHER" id="PTHR43045">
    <property type="entry name" value="SHIKIMATE TRANSPORTER"/>
    <property type="match status" value="1"/>
</dbReference>
<evidence type="ECO:0000256" key="6">
    <source>
        <dbReference type="ARBA" id="ARBA00023136"/>
    </source>
</evidence>
<accession>A0ABW3VNT4</accession>
<dbReference type="InterPro" id="IPR020846">
    <property type="entry name" value="MFS_dom"/>
</dbReference>
<feature type="transmembrane region" description="Helical" evidence="8">
    <location>
        <begin position="317"/>
        <end position="336"/>
    </location>
</feature>
<dbReference type="RefSeq" id="WP_346091050.1">
    <property type="nucleotide sequence ID" value="NZ_BAABKS010000017.1"/>
</dbReference>
<dbReference type="Pfam" id="PF07690">
    <property type="entry name" value="MFS_1"/>
    <property type="match status" value="1"/>
</dbReference>
<feature type="transmembrane region" description="Helical" evidence="8">
    <location>
        <begin position="197"/>
        <end position="218"/>
    </location>
</feature>